<gene>
    <name evidence="1" type="ORF">EP51_46250</name>
</gene>
<dbReference type="AlphaFoldDB" id="A0A076F226"/>
<proteinExistence type="predicted"/>
<geneLocation type="plasmid" evidence="1 2">
    <name>pPDG4</name>
</geneLocation>
<sequence length="118" mass="13101">MTHMPTPPESTKNSLRWKLLDRARTRWPQLSTINTRFRSNFAYVDVVLTDGTVVPLMRLRYGGSASVWGFAIYLGSSGKYQDSILPNGDFAGSVEDALDCACGLYLADPTAWQQPPTN</sequence>
<evidence type="ECO:0000313" key="1">
    <source>
        <dbReference type="EMBL" id="AII11402.1"/>
    </source>
</evidence>
<reference evidence="1 2" key="1">
    <citation type="submission" date="2014-07" db="EMBL/GenBank/DDBJ databases">
        <title>Genome Sequence of Rhodococcus opacus Strain R7, a Biodegrader of Mono- and Polycyclic Aromatic Hydrocarbons.</title>
        <authorList>
            <person name="Di Gennaro P."/>
            <person name="Zampolli J."/>
            <person name="Presti I."/>
            <person name="Cappelletti M."/>
            <person name="D'Ursi P."/>
            <person name="Orro A."/>
            <person name="Mezzelani A."/>
            <person name="Milanesi L."/>
        </authorList>
    </citation>
    <scope>NUCLEOTIDE SEQUENCE [LARGE SCALE GENOMIC DNA]</scope>
    <source>
        <strain evidence="1 2">R7</strain>
        <plasmid evidence="1">pPDG4</plasmid>
    </source>
</reference>
<dbReference type="Proteomes" id="UP000028488">
    <property type="component" value="Plasmid pPDG4"/>
</dbReference>
<evidence type="ECO:0000313" key="2">
    <source>
        <dbReference type="Proteomes" id="UP000028488"/>
    </source>
</evidence>
<keyword evidence="1" id="KW-0614">Plasmid</keyword>
<organism evidence="1 2">
    <name type="scientific">Rhodococcus opacus</name>
    <name type="common">Nocardia opaca</name>
    <dbReference type="NCBI Taxonomy" id="37919"/>
    <lineage>
        <taxon>Bacteria</taxon>
        <taxon>Bacillati</taxon>
        <taxon>Actinomycetota</taxon>
        <taxon>Actinomycetes</taxon>
        <taxon>Mycobacteriales</taxon>
        <taxon>Nocardiaceae</taxon>
        <taxon>Rhodococcus</taxon>
    </lineage>
</organism>
<accession>A0A076F226</accession>
<protein>
    <submittedName>
        <fullName evidence="1">Uncharacterized protein</fullName>
    </submittedName>
</protein>
<name>A0A076F226_RHOOP</name>
<dbReference type="EMBL" id="CP008951">
    <property type="protein sequence ID" value="AII11402.1"/>
    <property type="molecule type" value="Genomic_DNA"/>
</dbReference>